<dbReference type="EMBL" id="JABEMA010000284">
    <property type="protein sequence ID" value="NNH24208.1"/>
    <property type="molecule type" value="Genomic_DNA"/>
</dbReference>
<dbReference type="Gene3D" id="3.40.50.150">
    <property type="entry name" value="Vaccinia Virus protein VP39"/>
    <property type="match status" value="1"/>
</dbReference>
<sequence>MAVWQRAEDRAGAPQPPPFWASPWAGGQALARTVLDRPGLVAGRRVVDVACGSGLVAVAAALAGAGDVRALDVDPAAVAAARWSAALNGVHVEVLLADALADAGPTGPLGGAEVVLVGDLFYERSTALRLLPVLRRLREGGADVLVGDPGRAHLPRAAFDEVARHDVPVVGGLEDRAVRSTAVLRPWAQPRDGAGGSGGR</sequence>
<dbReference type="PANTHER" id="PTHR43648:SF1">
    <property type="entry name" value="ELECTRON TRANSFER FLAVOPROTEIN BETA SUBUNIT LYSINE METHYLTRANSFERASE"/>
    <property type="match status" value="1"/>
</dbReference>
<keyword evidence="4" id="KW-1185">Reference proteome</keyword>
<dbReference type="InterPro" id="IPR029063">
    <property type="entry name" value="SAM-dependent_MTases_sf"/>
</dbReference>
<evidence type="ECO:0000256" key="1">
    <source>
        <dbReference type="ARBA" id="ARBA00022603"/>
    </source>
</evidence>
<proteinExistence type="predicted"/>
<accession>A0A849C3J8</accession>
<keyword evidence="1 3" id="KW-0489">Methyltransferase</keyword>
<evidence type="ECO:0000313" key="4">
    <source>
        <dbReference type="Proteomes" id="UP000555552"/>
    </source>
</evidence>
<comment type="caution">
    <text evidence="3">The sequence shown here is derived from an EMBL/GenBank/DDBJ whole genome shotgun (WGS) entry which is preliminary data.</text>
</comment>
<name>A0A849C3J8_9ACTN</name>
<dbReference type="InterPro" id="IPR050078">
    <property type="entry name" value="Ribosomal_L11_MeTrfase_PrmA"/>
</dbReference>
<gene>
    <name evidence="3" type="ORF">HLB09_14115</name>
</gene>
<dbReference type="Pfam" id="PF06325">
    <property type="entry name" value="PrmA"/>
    <property type="match status" value="1"/>
</dbReference>
<dbReference type="PANTHER" id="PTHR43648">
    <property type="entry name" value="ELECTRON TRANSFER FLAVOPROTEIN BETA SUBUNIT LYSINE METHYLTRANSFERASE"/>
    <property type="match status" value="1"/>
</dbReference>
<reference evidence="3 4" key="1">
    <citation type="submission" date="2020-05" db="EMBL/GenBank/DDBJ databases">
        <title>MicrobeNet Type strains.</title>
        <authorList>
            <person name="Nicholson A.C."/>
        </authorList>
    </citation>
    <scope>NUCLEOTIDE SEQUENCE [LARGE SCALE GENOMIC DNA]</scope>
    <source>
        <strain evidence="3 4">JCM 14547</strain>
    </source>
</reference>
<evidence type="ECO:0000313" key="3">
    <source>
        <dbReference type="EMBL" id="NNH24208.1"/>
    </source>
</evidence>
<dbReference type="GO" id="GO:0016279">
    <property type="term" value="F:protein-lysine N-methyltransferase activity"/>
    <property type="evidence" value="ECO:0007669"/>
    <property type="project" value="TreeGrafter"/>
</dbReference>
<protein>
    <submittedName>
        <fullName evidence="3">Methyltransferase</fullName>
    </submittedName>
</protein>
<dbReference type="GO" id="GO:0032259">
    <property type="term" value="P:methylation"/>
    <property type="evidence" value="ECO:0007669"/>
    <property type="project" value="UniProtKB-KW"/>
</dbReference>
<organism evidence="3 4">
    <name type="scientific">Pseudokineococcus marinus</name>
    <dbReference type="NCBI Taxonomy" id="351215"/>
    <lineage>
        <taxon>Bacteria</taxon>
        <taxon>Bacillati</taxon>
        <taxon>Actinomycetota</taxon>
        <taxon>Actinomycetes</taxon>
        <taxon>Kineosporiales</taxon>
        <taxon>Kineosporiaceae</taxon>
        <taxon>Pseudokineococcus</taxon>
    </lineage>
</organism>
<evidence type="ECO:0000256" key="2">
    <source>
        <dbReference type="ARBA" id="ARBA00022679"/>
    </source>
</evidence>
<dbReference type="SUPFAM" id="SSF53335">
    <property type="entry name" value="S-adenosyl-L-methionine-dependent methyltransferases"/>
    <property type="match status" value="1"/>
</dbReference>
<dbReference type="Proteomes" id="UP000555552">
    <property type="component" value="Unassembled WGS sequence"/>
</dbReference>
<keyword evidence="2 3" id="KW-0808">Transferase</keyword>
<dbReference type="AlphaFoldDB" id="A0A849C3J8"/>